<gene>
    <name evidence="1" type="ORF">FIBSPDRAFT_869103</name>
</gene>
<organism evidence="1 2">
    <name type="scientific">Athelia psychrophila</name>
    <dbReference type="NCBI Taxonomy" id="1759441"/>
    <lineage>
        <taxon>Eukaryota</taxon>
        <taxon>Fungi</taxon>
        <taxon>Dikarya</taxon>
        <taxon>Basidiomycota</taxon>
        <taxon>Agaricomycotina</taxon>
        <taxon>Agaricomycetes</taxon>
        <taxon>Agaricomycetidae</taxon>
        <taxon>Atheliales</taxon>
        <taxon>Atheliaceae</taxon>
        <taxon>Athelia</taxon>
    </lineage>
</organism>
<evidence type="ECO:0000313" key="2">
    <source>
        <dbReference type="Proteomes" id="UP000076532"/>
    </source>
</evidence>
<name>A0A166CF35_9AGAM</name>
<protein>
    <submittedName>
        <fullName evidence="1">Uncharacterized protein</fullName>
    </submittedName>
</protein>
<reference evidence="1 2" key="1">
    <citation type="journal article" date="2016" name="Mol. Biol. Evol.">
        <title>Comparative Genomics of Early-Diverging Mushroom-Forming Fungi Provides Insights into the Origins of Lignocellulose Decay Capabilities.</title>
        <authorList>
            <person name="Nagy L.G."/>
            <person name="Riley R."/>
            <person name="Tritt A."/>
            <person name="Adam C."/>
            <person name="Daum C."/>
            <person name="Floudas D."/>
            <person name="Sun H."/>
            <person name="Yadav J.S."/>
            <person name="Pangilinan J."/>
            <person name="Larsson K.H."/>
            <person name="Matsuura K."/>
            <person name="Barry K."/>
            <person name="Labutti K."/>
            <person name="Kuo R."/>
            <person name="Ohm R.A."/>
            <person name="Bhattacharya S.S."/>
            <person name="Shirouzu T."/>
            <person name="Yoshinaga Y."/>
            <person name="Martin F.M."/>
            <person name="Grigoriev I.V."/>
            <person name="Hibbett D.S."/>
        </authorList>
    </citation>
    <scope>NUCLEOTIDE SEQUENCE [LARGE SCALE GENOMIC DNA]</scope>
    <source>
        <strain evidence="1 2">CBS 109695</strain>
    </source>
</reference>
<dbReference type="EMBL" id="KV417630">
    <property type="protein sequence ID" value="KZP13594.1"/>
    <property type="molecule type" value="Genomic_DNA"/>
</dbReference>
<accession>A0A166CF35</accession>
<proteinExistence type="predicted"/>
<sequence>MAISDFLQRESGGMTLTAEHYSLRHHIFSVLKPCVICASQKNTDSPYQVD</sequence>
<keyword evidence="2" id="KW-1185">Reference proteome</keyword>
<dbReference type="Proteomes" id="UP000076532">
    <property type="component" value="Unassembled WGS sequence"/>
</dbReference>
<evidence type="ECO:0000313" key="1">
    <source>
        <dbReference type="EMBL" id="KZP13594.1"/>
    </source>
</evidence>
<dbReference type="AlphaFoldDB" id="A0A166CF35"/>